<dbReference type="InterPro" id="IPR008780">
    <property type="entry name" value="Plasmodium_Vir"/>
</dbReference>
<dbReference type="EMBL" id="FLRE01001834">
    <property type="protein sequence ID" value="SBT57449.1"/>
    <property type="molecule type" value="Genomic_DNA"/>
</dbReference>
<protein>
    <submittedName>
        <fullName evidence="2">PIR Superfamily Protein</fullName>
    </submittedName>
</protein>
<feature type="compositionally biased region" description="Low complexity" evidence="1">
    <location>
        <begin position="160"/>
        <end position="180"/>
    </location>
</feature>
<evidence type="ECO:0000313" key="3">
    <source>
        <dbReference type="Proteomes" id="UP000078550"/>
    </source>
</evidence>
<sequence>MLPSYRLYKYFSELVNDPNKYGTYLQQKMNKMSDAGGKYPCLNLNHWAYDEIKKKIKNPISNIHDTLIFPKACKIGGIINRESNENYHCLCYFYGKLNLWKGEKDLYECFKDYVFIQQSIQQNNIDDINAYIEYRDCGCFNISHNAYNTINKLKNKGKSSNKGENISSVSVSTGTNGVTNSTESDGVVEFSYLRYTAKGRRNI</sequence>
<gene>
    <name evidence="2" type="ORF">POVWA2_079700</name>
</gene>
<proteinExistence type="predicted"/>
<name>A0A1A9ALE1_PLAOA</name>
<evidence type="ECO:0000256" key="1">
    <source>
        <dbReference type="SAM" id="MobiDB-lite"/>
    </source>
</evidence>
<feature type="region of interest" description="Disordered" evidence="1">
    <location>
        <begin position="156"/>
        <end position="180"/>
    </location>
</feature>
<accession>A0A1A9ALE1</accession>
<organism evidence="2 3">
    <name type="scientific">Plasmodium ovale wallikeri</name>
    <dbReference type="NCBI Taxonomy" id="864142"/>
    <lineage>
        <taxon>Eukaryota</taxon>
        <taxon>Sar</taxon>
        <taxon>Alveolata</taxon>
        <taxon>Apicomplexa</taxon>
        <taxon>Aconoidasida</taxon>
        <taxon>Haemosporida</taxon>
        <taxon>Plasmodiidae</taxon>
        <taxon>Plasmodium</taxon>
        <taxon>Plasmodium (Plasmodium)</taxon>
    </lineage>
</organism>
<evidence type="ECO:0000313" key="2">
    <source>
        <dbReference type="EMBL" id="SBT57449.1"/>
    </source>
</evidence>
<dbReference type="AlphaFoldDB" id="A0A1A9ALE1"/>
<reference evidence="3" key="1">
    <citation type="submission" date="2016-05" db="EMBL/GenBank/DDBJ databases">
        <authorList>
            <person name="Naeem Raeece"/>
        </authorList>
    </citation>
    <scope>NUCLEOTIDE SEQUENCE [LARGE SCALE GENOMIC DNA]</scope>
</reference>
<dbReference type="Proteomes" id="UP000078550">
    <property type="component" value="Unassembled WGS sequence"/>
</dbReference>
<dbReference type="Pfam" id="PF05795">
    <property type="entry name" value="Plasmodium_Vir"/>
    <property type="match status" value="1"/>
</dbReference>